<keyword evidence="2" id="KW-1185">Reference proteome</keyword>
<evidence type="ECO:0000313" key="2">
    <source>
        <dbReference type="Proteomes" id="UP000520814"/>
    </source>
</evidence>
<dbReference type="Proteomes" id="UP000520814">
    <property type="component" value="Unassembled WGS sequence"/>
</dbReference>
<gene>
    <name evidence="1" type="ORF">HNQ39_003944</name>
</gene>
<accession>A0A7W9SU74</accession>
<organism evidence="1 2">
    <name type="scientific">Armatimonas rosea</name>
    <dbReference type="NCBI Taxonomy" id="685828"/>
    <lineage>
        <taxon>Bacteria</taxon>
        <taxon>Bacillati</taxon>
        <taxon>Armatimonadota</taxon>
        <taxon>Armatimonadia</taxon>
        <taxon>Armatimonadales</taxon>
        <taxon>Armatimonadaceae</taxon>
        <taxon>Armatimonas</taxon>
    </lineage>
</organism>
<proteinExistence type="predicted"/>
<evidence type="ECO:0000313" key="1">
    <source>
        <dbReference type="EMBL" id="MBB6052123.1"/>
    </source>
</evidence>
<sequence length="842" mass="89888">MMLTQEASKPLFDLTTPTGRDGWVGAHDVAALSSSPEGLVIAATGDDPYVHSPLAKAPAGKPLWLRVRLKATQSGMAQVFFFSPPAYATEESSVRFPVKAARWEDVRIAIPALTGEQVHFRFDPPGTKGAVTTLASLTLEPRTPLTEPTWREPVAPPALTAFEVVSGRLKVRHALGIGSFEVLWDGTGLALGYSQLLLGYQTAPDKPLQWVSWSEKATPTVIGSAIRAAAADPDGGVWTLEQRFQAEKGDRIQVVTTLLCDQPRYLAHVPALLLLVGERRQALLSGVEYLDEHDTSSSEADLRGPQALRHVPDSHLLTLPLMAMQQKSGTWLALAWEKSPHCAPVFDSPNRRMGTQGGHVMGLLFPGSPRPNGSVLPHAGVLLKPGQPLVIKASLYGGVGGSVLPAVEAWLRDNPLPPVPKPKWDALTGGGWLDSGCGARGEFRHALPGTFPPQPAADAAMLLEALGLRRREPRLRAAAAEAAARVGKGETGGVGHVQTLGPALARGGGQELIAKARAQAEQALARFAPDGTVSYVPGKVDYGATHFEKSATGLVAPILASALEQAMLSGDKALLRAALERTKQAHERWRNTVPRGAQTWEVPLHTPDILASAYLVKAGTLAFELSGEPYFLEMANHWAWTGVPFTYLVHPNPGEEVGLYATTPVLGATGWVAPNWIGLPVQWCGLVYADALLDLARHLPSSAPWKTLAEGIVASGAQQSYPPGSDKERQGLLPDSFNVVAQLRNDPAINPATVQIPLLRVSGTPLYSRELLAPGLLVHAPGRVTKTGPRKARLEGWPEGAYSILVTGLSEEPEEIRGKAKKVGYNNGVLVLEATATVVLEI</sequence>
<name>A0A7W9SU74_ARMRO</name>
<dbReference type="RefSeq" id="WP_184200561.1">
    <property type="nucleotide sequence ID" value="NZ_JACHGW010000004.1"/>
</dbReference>
<comment type="caution">
    <text evidence="1">The sequence shown here is derived from an EMBL/GenBank/DDBJ whole genome shotgun (WGS) entry which is preliminary data.</text>
</comment>
<protein>
    <submittedName>
        <fullName evidence="1">Uncharacterized protein</fullName>
    </submittedName>
</protein>
<dbReference type="EMBL" id="JACHGW010000004">
    <property type="protein sequence ID" value="MBB6052123.1"/>
    <property type="molecule type" value="Genomic_DNA"/>
</dbReference>
<reference evidence="1 2" key="1">
    <citation type="submission" date="2020-08" db="EMBL/GenBank/DDBJ databases">
        <title>Genomic Encyclopedia of Type Strains, Phase IV (KMG-IV): sequencing the most valuable type-strain genomes for metagenomic binning, comparative biology and taxonomic classification.</title>
        <authorList>
            <person name="Goeker M."/>
        </authorList>
    </citation>
    <scope>NUCLEOTIDE SEQUENCE [LARGE SCALE GENOMIC DNA]</scope>
    <source>
        <strain evidence="1 2">DSM 23562</strain>
    </source>
</reference>
<dbReference type="AlphaFoldDB" id="A0A7W9SU74"/>